<accession>A0A250JCF4</accession>
<dbReference type="EMBL" id="CP022098">
    <property type="protein sequence ID" value="ATB41575.1"/>
    <property type="molecule type" value="Genomic_DNA"/>
</dbReference>
<dbReference type="Proteomes" id="UP000217257">
    <property type="component" value="Chromosome"/>
</dbReference>
<dbReference type="AlphaFoldDB" id="A0A250JCF4"/>
<dbReference type="InterPro" id="IPR029058">
    <property type="entry name" value="AB_hydrolase_fold"/>
</dbReference>
<dbReference type="KEGG" id="cfus:CYFUS_007041"/>
<feature type="region of interest" description="Disordered" evidence="1">
    <location>
        <begin position="1"/>
        <end position="25"/>
    </location>
</feature>
<sequence>MISVSRKPPVVASPIPTASEQKPPATIAALPARKDSGVKGPSINDVFEPNRPSNDWTGPNPSSMQLVDLFSLDLNDPEVIQDLAETFGVENVNLYKRSDDSEFDGALVGVDKAIKMDDLQGKKDLSSIKPGELSPFQPKRLKNEELIIQVNGINTNLSEQKAALQATANATGSRVVGIHNATDGFVGDLTQSLGDKLNTGKNPAVDSMRDIVLGELRAGRNVHLMAHSQGGLITSRALGEVAEQLKKENKFELMGRIRVETFGAASGRYPDGPKYVHYINSGDPISNWFGVEGSTSFYNNPGTDIHGNKAEIVTFSEKSFLAAHSYNDVYLKHRRDFGEVYGDLARPLIVQNPNGPRVIPIKRD</sequence>
<evidence type="ECO:0000256" key="1">
    <source>
        <dbReference type="SAM" id="MobiDB-lite"/>
    </source>
</evidence>
<name>A0A250JCF4_9BACT</name>
<dbReference type="RefSeq" id="WP_095992435.1">
    <property type="nucleotide sequence ID" value="NZ_CP022098.1"/>
</dbReference>
<evidence type="ECO:0008006" key="4">
    <source>
        <dbReference type="Google" id="ProtNLM"/>
    </source>
</evidence>
<evidence type="ECO:0000313" key="3">
    <source>
        <dbReference type="Proteomes" id="UP000217257"/>
    </source>
</evidence>
<gene>
    <name evidence="2" type="ORF">CYFUS_007041</name>
</gene>
<reference evidence="2 3" key="1">
    <citation type="submission" date="2017-06" db="EMBL/GenBank/DDBJ databases">
        <title>Sequencing and comparative analysis of myxobacterial genomes.</title>
        <authorList>
            <person name="Rupp O."/>
            <person name="Goesmann A."/>
            <person name="Sogaard-Andersen L."/>
        </authorList>
    </citation>
    <scope>NUCLEOTIDE SEQUENCE [LARGE SCALE GENOMIC DNA]</scope>
    <source>
        <strain evidence="2 3">DSM 52655</strain>
    </source>
</reference>
<proteinExistence type="predicted"/>
<evidence type="ECO:0000313" key="2">
    <source>
        <dbReference type="EMBL" id="ATB41575.1"/>
    </source>
</evidence>
<dbReference type="SUPFAM" id="SSF53474">
    <property type="entry name" value="alpha/beta-Hydrolases"/>
    <property type="match status" value="1"/>
</dbReference>
<organism evidence="2 3">
    <name type="scientific">Cystobacter fuscus</name>
    <dbReference type="NCBI Taxonomy" id="43"/>
    <lineage>
        <taxon>Bacteria</taxon>
        <taxon>Pseudomonadati</taxon>
        <taxon>Myxococcota</taxon>
        <taxon>Myxococcia</taxon>
        <taxon>Myxococcales</taxon>
        <taxon>Cystobacterineae</taxon>
        <taxon>Archangiaceae</taxon>
        <taxon>Cystobacter</taxon>
    </lineage>
</organism>
<protein>
    <recommendedName>
        <fullName evidence="4">DUF676 domain-containing protein</fullName>
    </recommendedName>
</protein>